<evidence type="ECO:0000313" key="2">
    <source>
        <dbReference type="EMBL" id="KAJ1109855.1"/>
    </source>
</evidence>
<accession>A0AAV7N4Q2</accession>
<organism evidence="2 3">
    <name type="scientific">Pleurodeles waltl</name>
    <name type="common">Iberian ribbed newt</name>
    <dbReference type="NCBI Taxonomy" id="8319"/>
    <lineage>
        <taxon>Eukaryota</taxon>
        <taxon>Metazoa</taxon>
        <taxon>Chordata</taxon>
        <taxon>Craniata</taxon>
        <taxon>Vertebrata</taxon>
        <taxon>Euteleostomi</taxon>
        <taxon>Amphibia</taxon>
        <taxon>Batrachia</taxon>
        <taxon>Caudata</taxon>
        <taxon>Salamandroidea</taxon>
        <taxon>Salamandridae</taxon>
        <taxon>Pleurodelinae</taxon>
        <taxon>Pleurodeles</taxon>
    </lineage>
</organism>
<feature type="region of interest" description="Disordered" evidence="1">
    <location>
        <begin position="1"/>
        <end position="28"/>
    </location>
</feature>
<evidence type="ECO:0000256" key="1">
    <source>
        <dbReference type="SAM" id="MobiDB-lite"/>
    </source>
</evidence>
<dbReference type="EMBL" id="JANPWB010000013">
    <property type="protein sequence ID" value="KAJ1109855.1"/>
    <property type="molecule type" value="Genomic_DNA"/>
</dbReference>
<proteinExistence type="predicted"/>
<dbReference type="AlphaFoldDB" id="A0AAV7N4Q2"/>
<keyword evidence="3" id="KW-1185">Reference proteome</keyword>
<comment type="caution">
    <text evidence="2">The sequence shown here is derived from an EMBL/GenBank/DDBJ whole genome shotgun (WGS) entry which is preliminary data.</text>
</comment>
<evidence type="ECO:0000313" key="3">
    <source>
        <dbReference type="Proteomes" id="UP001066276"/>
    </source>
</evidence>
<name>A0AAV7N4Q2_PLEWA</name>
<sequence>MPPGNNDSVAASSTNGSGTEPTLKARSCGQADLTVGDRESWLTGGAHGGSVTELYLVVSRWRLSGLGPWEDVRGAVSYEANDLGSVLGEAQAVVHRREAQGACDLLWPSWVEGARAGPWMLAGAAVLP</sequence>
<gene>
    <name evidence="2" type="ORF">NDU88_007212</name>
</gene>
<protein>
    <submittedName>
        <fullName evidence="2">Uncharacterized protein</fullName>
    </submittedName>
</protein>
<dbReference type="Proteomes" id="UP001066276">
    <property type="component" value="Chromosome 9"/>
</dbReference>
<reference evidence="2" key="1">
    <citation type="journal article" date="2022" name="bioRxiv">
        <title>Sequencing and chromosome-scale assembly of the giantPleurodeles waltlgenome.</title>
        <authorList>
            <person name="Brown T."/>
            <person name="Elewa A."/>
            <person name="Iarovenko S."/>
            <person name="Subramanian E."/>
            <person name="Araus A.J."/>
            <person name="Petzold A."/>
            <person name="Susuki M."/>
            <person name="Suzuki K.-i.T."/>
            <person name="Hayashi T."/>
            <person name="Toyoda A."/>
            <person name="Oliveira C."/>
            <person name="Osipova E."/>
            <person name="Leigh N.D."/>
            <person name="Simon A."/>
            <person name="Yun M.H."/>
        </authorList>
    </citation>
    <scope>NUCLEOTIDE SEQUENCE</scope>
    <source>
        <strain evidence="2">20211129_DDA</strain>
        <tissue evidence="2">Liver</tissue>
    </source>
</reference>
<feature type="compositionally biased region" description="Polar residues" evidence="1">
    <location>
        <begin position="1"/>
        <end position="20"/>
    </location>
</feature>